<proteinExistence type="predicted"/>
<keyword evidence="1" id="KW-1133">Transmembrane helix</keyword>
<dbReference type="Proteomes" id="UP000516105">
    <property type="component" value="Chromosome"/>
</dbReference>
<dbReference type="RefSeq" id="WP_187708516.1">
    <property type="nucleotide sequence ID" value="NZ_CP060782.1"/>
</dbReference>
<feature type="transmembrane region" description="Helical" evidence="1">
    <location>
        <begin position="157"/>
        <end position="174"/>
    </location>
</feature>
<evidence type="ECO:0008006" key="4">
    <source>
        <dbReference type="Google" id="ProtNLM"/>
    </source>
</evidence>
<accession>A0ABX6T6R9</accession>
<sequence length="212" mass="22680">MPANYAFTIWGIIYGLGVVYSGAQFFSTRVSPLLQRIFLPASCLFLLSTVWLLFARFGPFWGTVPTILAMLGLAVYALLAVSPDDDESRAFADWLALPLFGLYAGWLTIAVFANFTEIAVDLGFPFWGLSLPAWTMLALATGTVLAACVASASRGNASYAAAIVWALIAIAVANSRECRWTIVTVSLVGAAIVTGWTYAARRRAARLPAAAA</sequence>
<reference evidence="2 3" key="1">
    <citation type="submission" date="2020-08" db="EMBL/GenBank/DDBJ databases">
        <title>Genome sequence of Sphingomonas sediminicola KACC 15039T.</title>
        <authorList>
            <person name="Hyun D.-W."/>
            <person name="Bae J.-W."/>
        </authorList>
    </citation>
    <scope>NUCLEOTIDE SEQUENCE [LARGE SCALE GENOMIC DNA]</scope>
    <source>
        <strain evidence="2 3">KACC 15039</strain>
    </source>
</reference>
<evidence type="ECO:0000313" key="2">
    <source>
        <dbReference type="EMBL" id="QNP45561.1"/>
    </source>
</evidence>
<protein>
    <recommendedName>
        <fullName evidence="4">Tryptophan-rich sensory protein</fullName>
    </recommendedName>
</protein>
<keyword evidence="1" id="KW-0472">Membrane</keyword>
<evidence type="ECO:0000313" key="3">
    <source>
        <dbReference type="Proteomes" id="UP000516105"/>
    </source>
</evidence>
<feature type="transmembrane region" description="Helical" evidence="1">
    <location>
        <begin position="37"/>
        <end position="54"/>
    </location>
</feature>
<evidence type="ECO:0000256" key="1">
    <source>
        <dbReference type="SAM" id="Phobius"/>
    </source>
</evidence>
<keyword evidence="3" id="KW-1185">Reference proteome</keyword>
<feature type="transmembrane region" description="Helical" evidence="1">
    <location>
        <begin position="6"/>
        <end position="25"/>
    </location>
</feature>
<feature type="transmembrane region" description="Helical" evidence="1">
    <location>
        <begin position="91"/>
        <end position="113"/>
    </location>
</feature>
<feature type="transmembrane region" description="Helical" evidence="1">
    <location>
        <begin position="180"/>
        <end position="199"/>
    </location>
</feature>
<feature type="transmembrane region" description="Helical" evidence="1">
    <location>
        <begin position="60"/>
        <end position="79"/>
    </location>
</feature>
<organism evidence="2 3">
    <name type="scientific">Sphingomonas sediminicola</name>
    <dbReference type="NCBI Taxonomy" id="386874"/>
    <lineage>
        <taxon>Bacteria</taxon>
        <taxon>Pseudomonadati</taxon>
        <taxon>Pseudomonadota</taxon>
        <taxon>Alphaproteobacteria</taxon>
        <taxon>Sphingomonadales</taxon>
        <taxon>Sphingomonadaceae</taxon>
        <taxon>Sphingomonas</taxon>
    </lineage>
</organism>
<feature type="transmembrane region" description="Helical" evidence="1">
    <location>
        <begin position="133"/>
        <end position="150"/>
    </location>
</feature>
<gene>
    <name evidence="2" type="ORF">H9L14_13560</name>
</gene>
<name>A0ABX6T6R9_9SPHN</name>
<keyword evidence="1" id="KW-0812">Transmembrane</keyword>
<dbReference type="EMBL" id="CP060782">
    <property type="protein sequence ID" value="QNP45561.1"/>
    <property type="molecule type" value="Genomic_DNA"/>
</dbReference>